<dbReference type="InterPro" id="IPR029068">
    <property type="entry name" value="Glyas_Bleomycin-R_OHBP_Dase"/>
</dbReference>
<dbReference type="Gene3D" id="3.10.180.10">
    <property type="entry name" value="2,3-Dihydroxybiphenyl 1,2-Dioxygenase, domain 1"/>
    <property type="match status" value="1"/>
</dbReference>
<dbReference type="PANTHER" id="PTHR33990:SF2">
    <property type="entry name" value="PHNB-LIKE DOMAIN-CONTAINING PROTEIN"/>
    <property type="match status" value="1"/>
</dbReference>
<keyword evidence="3" id="KW-1185">Reference proteome</keyword>
<sequence>MKNPIYPCLWFDGQAKEAASFYCSVFTDSKITDENPMVTTFEVKGQKFMCLNGGPMFRFNEAVSFVIDCETQEEIDYYWNKLTEGGEESQCGWLKDKFGVSWQVVPVVLAQLLSNPEKSQRVVQAFMKMKKFDIETLLNA</sequence>
<name>A0A4Z0L399_9FLAO</name>
<dbReference type="EMBL" id="SRLH01000009">
    <property type="protein sequence ID" value="TGD56708.1"/>
    <property type="molecule type" value="Genomic_DNA"/>
</dbReference>
<dbReference type="AlphaFoldDB" id="A0A4Z0L399"/>
<evidence type="ECO:0000313" key="3">
    <source>
        <dbReference type="Proteomes" id="UP000297407"/>
    </source>
</evidence>
<dbReference type="PANTHER" id="PTHR33990">
    <property type="entry name" value="PROTEIN YJDN-RELATED"/>
    <property type="match status" value="1"/>
</dbReference>
<evidence type="ECO:0000313" key="2">
    <source>
        <dbReference type="EMBL" id="TGD56708.1"/>
    </source>
</evidence>
<feature type="domain" description="PhnB-like" evidence="1">
    <location>
        <begin position="5"/>
        <end position="105"/>
    </location>
</feature>
<dbReference type="CDD" id="cd06588">
    <property type="entry name" value="PhnB_like"/>
    <property type="match status" value="1"/>
</dbReference>
<dbReference type="InterPro" id="IPR009725">
    <property type="entry name" value="3_dmu_93_MTrfase"/>
</dbReference>
<dbReference type="SUPFAM" id="SSF54593">
    <property type="entry name" value="Glyoxalase/Bleomycin resistance protein/Dihydroxybiphenyl dioxygenase"/>
    <property type="match status" value="1"/>
</dbReference>
<gene>
    <name evidence="2" type="ORF">E4635_14800</name>
</gene>
<evidence type="ECO:0000259" key="1">
    <source>
        <dbReference type="Pfam" id="PF06983"/>
    </source>
</evidence>
<dbReference type="InterPro" id="IPR028973">
    <property type="entry name" value="PhnB-like"/>
</dbReference>
<dbReference type="OrthoDB" id="9806473at2"/>
<dbReference type="Proteomes" id="UP000297407">
    <property type="component" value="Unassembled WGS sequence"/>
</dbReference>
<comment type="caution">
    <text evidence="2">The sequence shown here is derived from an EMBL/GenBank/DDBJ whole genome shotgun (WGS) entry which is preliminary data.</text>
</comment>
<dbReference type="Pfam" id="PF06983">
    <property type="entry name" value="3-dmu-9_3-mt"/>
    <property type="match status" value="1"/>
</dbReference>
<accession>A0A4Z0L399</accession>
<dbReference type="PIRSF" id="PIRSF021700">
    <property type="entry name" value="3_dmu_93_MTrfase"/>
    <property type="match status" value="1"/>
</dbReference>
<protein>
    <submittedName>
        <fullName evidence="2">VOC family protein</fullName>
    </submittedName>
</protein>
<organism evidence="2 3">
    <name type="scientific">Flavobacterium humi</name>
    <dbReference type="NCBI Taxonomy" id="2562683"/>
    <lineage>
        <taxon>Bacteria</taxon>
        <taxon>Pseudomonadati</taxon>
        <taxon>Bacteroidota</taxon>
        <taxon>Flavobacteriia</taxon>
        <taxon>Flavobacteriales</taxon>
        <taxon>Flavobacteriaceae</taxon>
        <taxon>Flavobacterium</taxon>
    </lineage>
</organism>
<proteinExistence type="predicted"/>
<dbReference type="RefSeq" id="WP_135527481.1">
    <property type="nucleotide sequence ID" value="NZ_SRLH01000009.1"/>
</dbReference>
<reference evidence="2 3" key="1">
    <citation type="submission" date="2019-04" db="EMBL/GenBank/DDBJ databases">
        <title>Flavobacterium sp. strain DS2-A Genome sequencing and assembly.</title>
        <authorList>
            <person name="Kim I."/>
        </authorList>
    </citation>
    <scope>NUCLEOTIDE SEQUENCE [LARGE SCALE GENOMIC DNA]</scope>
    <source>
        <strain evidence="2 3">DS2-A</strain>
    </source>
</reference>